<dbReference type="EMBL" id="CAJVQC010147514">
    <property type="protein sequence ID" value="CAG8845601.1"/>
    <property type="molecule type" value="Genomic_DNA"/>
</dbReference>
<dbReference type="Proteomes" id="UP000789920">
    <property type="component" value="Unassembled WGS sequence"/>
</dbReference>
<protein>
    <submittedName>
        <fullName evidence="1">35383_t:CDS:1</fullName>
    </submittedName>
</protein>
<accession>A0ACA9SRI8</accession>
<feature type="non-terminal residue" evidence="1">
    <location>
        <position position="46"/>
    </location>
</feature>
<comment type="caution">
    <text evidence="1">The sequence shown here is derived from an EMBL/GenBank/DDBJ whole genome shotgun (WGS) entry which is preliminary data.</text>
</comment>
<organism evidence="1 2">
    <name type="scientific">Racocetra persica</name>
    <dbReference type="NCBI Taxonomy" id="160502"/>
    <lineage>
        <taxon>Eukaryota</taxon>
        <taxon>Fungi</taxon>
        <taxon>Fungi incertae sedis</taxon>
        <taxon>Mucoromycota</taxon>
        <taxon>Glomeromycotina</taxon>
        <taxon>Glomeromycetes</taxon>
        <taxon>Diversisporales</taxon>
        <taxon>Gigasporaceae</taxon>
        <taxon>Racocetra</taxon>
    </lineage>
</organism>
<name>A0ACA9SRI8_9GLOM</name>
<feature type="non-terminal residue" evidence="1">
    <location>
        <position position="1"/>
    </location>
</feature>
<keyword evidence="2" id="KW-1185">Reference proteome</keyword>
<gene>
    <name evidence="1" type="ORF">RPERSI_LOCUS33737</name>
</gene>
<evidence type="ECO:0000313" key="1">
    <source>
        <dbReference type="EMBL" id="CAG8845601.1"/>
    </source>
</evidence>
<proteinExistence type="predicted"/>
<evidence type="ECO:0000313" key="2">
    <source>
        <dbReference type="Proteomes" id="UP000789920"/>
    </source>
</evidence>
<sequence length="46" mass="5427">HAILTDIDPQSQKINGGHGKKHDEYTEKLRKLLVGFSEYQELKKFW</sequence>
<reference evidence="1" key="1">
    <citation type="submission" date="2021-06" db="EMBL/GenBank/DDBJ databases">
        <authorList>
            <person name="Kallberg Y."/>
            <person name="Tangrot J."/>
            <person name="Rosling A."/>
        </authorList>
    </citation>
    <scope>NUCLEOTIDE SEQUENCE</scope>
    <source>
        <strain evidence="1">MA461A</strain>
    </source>
</reference>